<evidence type="ECO:0008006" key="4">
    <source>
        <dbReference type="Google" id="ProtNLM"/>
    </source>
</evidence>
<name>A0A846Z5N7_9ACTN</name>
<evidence type="ECO:0000256" key="1">
    <source>
        <dbReference type="SAM" id="MobiDB-lite"/>
    </source>
</evidence>
<gene>
    <name evidence="2" type="ORF">HGB48_33965</name>
</gene>
<dbReference type="Proteomes" id="UP000579250">
    <property type="component" value="Unassembled WGS sequence"/>
</dbReference>
<dbReference type="RefSeq" id="WP_157438386.1">
    <property type="nucleotide sequence ID" value="NZ_JAAXPI010000094.1"/>
</dbReference>
<protein>
    <recommendedName>
        <fullName evidence="4">Sensor histidine kinase</fullName>
    </recommendedName>
</protein>
<comment type="caution">
    <text evidence="2">The sequence shown here is derived from an EMBL/GenBank/DDBJ whole genome shotgun (WGS) entry which is preliminary data.</text>
</comment>
<dbReference type="AlphaFoldDB" id="A0A846Z5N7"/>
<reference evidence="2 3" key="1">
    <citation type="submission" date="2020-04" db="EMBL/GenBank/DDBJ databases">
        <title>MicrobeNet Type strains.</title>
        <authorList>
            <person name="Nicholson A.C."/>
        </authorList>
    </citation>
    <scope>NUCLEOTIDE SEQUENCE [LARGE SCALE GENOMIC DNA]</scope>
    <source>
        <strain evidence="2 3">ATCC BAA-277</strain>
    </source>
</reference>
<feature type="region of interest" description="Disordered" evidence="1">
    <location>
        <begin position="1"/>
        <end position="24"/>
    </location>
</feature>
<proteinExistence type="predicted"/>
<accession>A0A846Z5N7</accession>
<dbReference type="EMBL" id="JAAXPI010000094">
    <property type="protein sequence ID" value="NKZ08710.1"/>
    <property type="molecule type" value="Genomic_DNA"/>
</dbReference>
<sequence length="49" mass="4969">MRERAASVGGELTPGPGSGAGFRVRTRLPLDGQVAERAANGVADMEEGA</sequence>
<keyword evidence="3" id="KW-1185">Reference proteome</keyword>
<organism evidence="2 3">
    <name type="scientific">Actinomadura latina</name>
    <dbReference type="NCBI Taxonomy" id="163603"/>
    <lineage>
        <taxon>Bacteria</taxon>
        <taxon>Bacillati</taxon>
        <taxon>Actinomycetota</taxon>
        <taxon>Actinomycetes</taxon>
        <taxon>Streptosporangiales</taxon>
        <taxon>Thermomonosporaceae</taxon>
        <taxon>Actinomadura</taxon>
    </lineage>
</organism>
<evidence type="ECO:0000313" key="3">
    <source>
        <dbReference type="Proteomes" id="UP000579250"/>
    </source>
</evidence>
<evidence type="ECO:0000313" key="2">
    <source>
        <dbReference type="EMBL" id="NKZ08710.1"/>
    </source>
</evidence>